<dbReference type="NCBIfam" id="NF038346">
    <property type="entry name" value="FtsX_actino"/>
    <property type="match status" value="1"/>
</dbReference>
<name>A0A7Z0GNE0_9MICC</name>
<dbReference type="InterPro" id="IPR040690">
    <property type="entry name" value="FtsX_ECD"/>
</dbReference>
<evidence type="ECO:0000256" key="8">
    <source>
        <dbReference type="ARBA" id="ARBA00022692"/>
    </source>
</evidence>
<evidence type="ECO:0000259" key="15">
    <source>
        <dbReference type="Pfam" id="PF18075"/>
    </source>
</evidence>
<reference evidence="16 17" key="1">
    <citation type="submission" date="2020-07" db="EMBL/GenBank/DDBJ databases">
        <title>Sequencing the genomes of 1000 actinobacteria strains.</title>
        <authorList>
            <person name="Klenk H.-P."/>
        </authorList>
    </citation>
    <scope>NUCLEOTIDE SEQUENCE [LARGE SCALE GENOMIC DNA]</scope>
    <source>
        <strain evidence="16 17">DSM 15475</strain>
    </source>
</reference>
<evidence type="ECO:0000256" key="4">
    <source>
        <dbReference type="ARBA" id="ARBA00011160"/>
    </source>
</evidence>
<evidence type="ECO:0000256" key="9">
    <source>
        <dbReference type="ARBA" id="ARBA00022989"/>
    </source>
</evidence>
<evidence type="ECO:0000256" key="5">
    <source>
        <dbReference type="ARBA" id="ARBA00021907"/>
    </source>
</evidence>
<evidence type="ECO:0000256" key="2">
    <source>
        <dbReference type="ARBA" id="ARBA00004651"/>
    </source>
</evidence>
<comment type="function">
    <text evidence="1">Part of the ABC transporter FtsEX involved in cellular division.</text>
</comment>
<feature type="transmembrane region" description="Helical" evidence="13">
    <location>
        <begin position="21"/>
        <end position="42"/>
    </location>
</feature>
<dbReference type="PANTHER" id="PTHR47755">
    <property type="entry name" value="CELL DIVISION PROTEIN FTSX"/>
    <property type="match status" value="1"/>
</dbReference>
<proteinExistence type="inferred from homology"/>
<dbReference type="AlphaFoldDB" id="A0A7Z0GNE0"/>
<dbReference type="PANTHER" id="PTHR47755:SF1">
    <property type="entry name" value="CELL DIVISION PROTEIN FTSX"/>
    <property type="match status" value="1"/>
</dbReference>
<dbReference type="InterPro" id="IPR003838">
    <property type="entry name" value="ABC3_permease_C"/>
</dbReference>
<evidence type="ECO:0000256" key="10">
    <source>
        <dbReference type="ARBA" id="ARBA00023136"/>
    </source>
</evidence>
<dbReference type="GO" id="GO:0051301">
    <property type="term" value="P:cell division"/>
    <property type="evidence" value="ECO:0007669"/>
    <property type="project" value="UniProtKB-KW"/>
</dbReference>
<feature type="domain" description="ABC3 transporter permease C-terminal" evidence="14">
    <location>
        <begin position="185"/>
        <end position="304"/>
    </location>
</feature>
<dbReference type="InterPro" id="IPR047929">
    <property type="entry name" value="FtsX_actino"/>
</dbReference>
<dbReference type="EMBL" id="JACCFY010000001">
    <property type="protein sequence ID" value="NYJ79196.1"/>
    <property type="molecule type" value="Genomic_DNA"/>
</dbReference>
<evidence type="ECO:0000313" key="16">
    <source>
        <dbReference type="EMBL" id="NYJ79196.1"/>
    </source>
</evidence>
<keyword evidence="8 13" id="KW-0812">Transmembrane</keyword>
<comment type="subunit">
    <text evidence="4">Forms a membrane-associated complex with FtsE.</text>
</comment>
<evidence type="ECO:0000256" key="7">
    <source>
        <dbReference type="ARBA" id="ARBA00022618"/>
    </source>
</evidence>
<dbReference type="Gene3D" id="3.30.70.3040">
    <property type="match status" value="1"/>
</dbReference>
<dbReference type="InterPro" id="IPR004513">
    <property type="entry name" value="FtsX"/>
</dbReference>
<evidence type="ECO:0000256" key="11">
    <source>
        <dbReference type="ARBA" id="ARBA00023306"/>
    </source>
</evidence>
<feature type="transmembrane region" description="Helical" evidence="13">
    <location>
        <begin position="228"/>
        <end position="257"/>
    </location>
</feature>
<organism evidence="16 17">
    <name type="scientific">Nesterenkonia xinjiangensis</name>
    <dbReference type="NCBI Taxonomy" id="225327"/>
    <lineage>
        <taxon>Bacteria</taxon>
        <taxon>Bacillati</taxon>
        <taxon>Actinomycetota</taxon>
        <taxon>Actinomycetes</taxon>
        <taxon>Micrococcales</taxon>
        <taxon>Micrococcaceae</taxon>
        <taxon>Nesterenkonia</taxon>
    </lineage>
</organism>
<keyword evidence="7 12" id="KW-0132">Cell division</keyword>
<keyword evidence="6 12" id="KW-1003">Cell membrane</keyword>
<dbReference type="Proteomes" id="UP000535437">
    <property type="component" value="Unassembled WGS sequence"/>
</dbReference>
<accession>A0A7Z0GNE0</accession>
<dbReference type="GO" id="GO:0005886">
    <property type="term" value="C:plasma membrane"/>
    <property type="evidence" value="ECO:0007669"/>
    <property type="project" value="UniProtKB-SubCell"/>
</dbReference>
<dbReference type="Pfam" id="PF18075">
    <property type="entry name" value="FtsX_ECD"/>
    <property type="match status" value="1"/>
</dbReference>
<comment type="caution">
    <text evidence="16">The sequence shown here is derived from an EMBL/GenBank/DDBJ whole genome shotgun (WGS) entry which is preliminary data.</text>
</comment>
<feature type="transmembrane region" description="Helical" evidence="13">
    <location>
        <begin position="181"/>
        <end position="207"/>
    </location>
</feature>
<dbReference type="RefSeq" id="WP_179542450.1">
    <property type="nucleotide sequence ID" value="NZ_BAAALL010000001.1"/>
</dbReference>
<gene>
    <name evidence="16" type="ORF">HNR09_002607</name>
</gene>
<comment type="similarity">
    <text evidence="3 12">Belongs to the ABC-4 integral membrane protein family. FtsX subfamily.</text>
</comment>
<evidence type="ECO:0000259" key="14">
    <source>
        <dbReference type="Pfam" id="PF02687"/>
    </source>
</evidence>
<evidence type="ECO:0000256" key="12">
    <source>
        <dbReference type="PIRNR" id="PIRNR003097"/>
    </source>
</evidence>
<dbReference type="PIRSF" id="PIRSF003097">
    <property type="entry name" value="FtsX"/>
    <property type="match status" value="1"/>
</dbReference>
<evidence type="ECO:0000256" key="13">
    <source>
        <dbReference type="SAM" id="Phobius"/>
    </source>
</evidence>
<evidence type="ECO:0000313" key="17">
    <source>
        <dbReference type="Proteomes" id="UP000535437"/>
    </source>
</evidence>
<protein>
    <recommendedName>
        <fullName evidence="5 12">Cell division protein FtsX</fullName>
    </recommendedName>
</protein>
<feature type="domain" description="FtsX extracellular" evidence="15">
    <location>
        <begin position="57"/>
        <end position="162"/>
    </location>
</feature>
<keyword evidence="10 12" id="KW-0472">Membrane</keyword>
<sequence length="305" mass="33472">MNRLLYMLRETFTSLRRNVAMVASVILVTFISLTFVGAAALMQTQVDQMTDDFYDRLEVSVFLCTENSTQSACPTGAISADQREALELSLEEGAASQYVASFRHESQEEALESFLESRGESARTASLEAADMPESFRMLLHEPEEYPIVTELFSSAPGVETVADQQEVLDQIFAILNGLTIVALIIAAVMIVCAVLLVSTTIRLSAFSRRRETGIMRLVGASKSMIRLPFVFEGVIAAVIGSLLACAATWVVAEFLLGQWLSQQVPGIQFIDASSSWIIMPGLVLIGVLLAVLSSWLTVRRYLRV</sequence>
<comment type="subcellular location">
    <subcellularLocation>
        <location evidence="2">Cell membrane</location>
        <topology evidence="2">Multi-pass membrane protein</topology>
    </subcellularLocation>
</comment>
<feature type="transmembrane region" description="Helical" evidence="13">
    <location>
        <begin position="277"/>
        <end position="299"/>
    </location>
</feature>
<dbReference type="Pfam" id="PF02687">
    <property type="entry name" value="FtsX"/>
    <property type="match status" value="1"/>
</dbReference>
<evidence type="ECO:0000256" key="1">
    <source>
        <dbReference type="ARBA" id="ARBA00003552"/>
    </source>
</evidence>
<keyword evidence="11 12" id="KW-0131">Cell cycle</keyword>
<evidence type="ECO:0000256" key="3">
    <source>
        <dbReference type="ARBA" id="ARBA00007379"/>
    </source>
</evidence>
<keyword evidence="9 13" id="KW-1133">Transmembrane helix</keyword>
<evidence type="ECO:0000256" key="6">
    <source>
        <dbReference type="ARBA" id="ARBA00022475"/>
    </source>
</evidence>
<keyword evidence="17" id="KW-1185">Reference proteome</keyword>